<name>A0A0M9DGR3_9BACI</name>
<dbReference type="EMBL" id="LGCI01000014">
    <property type="protein sequence ID" value="KOY80076.1"/>
    <property type="molecule type" value="Genomic_DNA"/>
</dbReference>
<keyword evidence="2" id="KW-1185">Reference proteome</keyword>
<dbReference type="PATRIC" id="fig|33935.3.peg.3852"/>
<sequence length="144" mass="16242">MRETLIGNAVVLSLLIGGGEIVSAHKAIQSLDIEGIDLETALMEIQAKRIQLLDEQLRGQTVVVEQKYQEMVRLNEQIAALYNEGVATSDQQMEALTTQLDAVSNSHQMKIQYLQSLKKKRNEVMTNFMKTIQGHRSAIFENLR</sequence>
<organism evidence="1 2">
    <name type="scientific">Lysinibacillus macroides</name>
    <dbReference type="NCBI Taxonomy" id="33935"/>
    <lineage>
        <taxon>Bacteria</taxon>
        <taxon>Bacillati</taxon>
        <taxon>Bacillota</taxon>
        <taxon>Bacilli</taxon>
        <taxon>Bacillales</taxon>
        <taxon>Bacillaceae</taxon>
        <taxon>Lysinibacillus</taxon>
    </lineage>
</organism>
<dbReference type="AlphaFoldDB" id="A0A0M9DGR3"/>
<gene>
    <name evidence="1" type="ORF">ADM90_23000</name>
</gene>
<reference evidence="1 2" key="1">
    <citation type="submission" date="2015-07" db="EMBL/GenBank/DDBJ databases">
        <title>Genome sequencing project for genomic taxonomy and phylogenomics of Bacillus-like bacteria.</title>
        <authorList>
            <person name="Liu B."/>
            <person name="Wang J."/>
            <person name="Zhu Y."/>
            <person name="Liu G."/>
            <person name="Chen Q."/>
            <person name="Chen Z."/>
            <person name="Che J."/>
            <person name="Ge C."/>
            <person name="Shi H."/>
            <person name="Pan Z."/>
            <person name="Liu X."/>
        </authorList>
    </citation>
    <scope>NUCLEOTIDE SEQUENCE [LARGE SCALE GENOMIC DNA]</scope>
    <source>
        <strain evidence="1 2">DSM 54</strain>
    </source>
</reference>
<evidence type="ECO:0000313" key="1">
    <source>
        <dbReference type="EMBL" id="KOY80076.1"/>
    </source>
</evidence>
<protein>
    <submittedName>
        <fullName evidence="1">Uncharacterized protein</fullName>
    </submittedName>
</protein>
<evidence type="ECO:0000313" key="2">
    <source>
        <dbReference type="Proteomes" id="UP000037977"/>
    </source>
</evidence>
<dbReference type="OrthoDB" id="8908424at2"/>
<proteinExistence type="predicted"/>
<dbReference type="RefSeq" id="WP_053997172.1">
    <property type="nucleotide sequence ID" value="NZ_CP065643.1"/>
</dbReference>
<accession>A0A0M9DGR3</accession>
<comment type="caution">
    <text evidence="1">The sequence shown here is derived from an EMBL/GenBank/DDBJ whole genome shotgun (WGS) entry which is preliminary data.</text>
</comment>
<dbReference type="Proteomes" id="UP000037977">
    <property type="component" value="Unassembled WGS sequence"/>
</dbReference>